<keyword evidence="3" id="KW-1185">Reference proteome</keyword>
<feature type="region of interest" description="Disordered" evidence="1">
    <location>
        <begin position="29"/>
        <end position="71"/>
    </location>
</feature>
<protein>
    <submittedName>
        <fullName evidence="2">Uncharacterized protein</fullName>
    </submittedName>
</protein>
<dbReference type="Proteomes" id="UP001153269">
    <property type="component" value="Unassembled WGS sequence"/>
</dbReference>
<feature type="compositionally biased region" description="Gly residues" evidence="1">
    <location>
        <begin position="51"/>
        <end position="68"/>
    </location>
</feature>
<proteinExistence type="predicted"/>
<sequence>MQKLQHKVKLSVMKRMRMKVHPVLRILSLNDPAPHRSSPAPGSGERAVRGRGAGGPRPGGHSPVGGGALVDDVLVGGEQGQSVLAEIHSHVGVRANIQSSADGERHGERRRSEGERGGERERRRRRRQRPHPQSDGS</sequence>
<evidence type="ECO:0000313" key="3">
    <source>
        <dbReference type="Proteomes" id="UP001153269"/>
    </source>
</evidence>
<dbReference type="AlphaFoldDB" id="A0A9N7VQ07"/>
<dbReference type="EMBL" id="CADEAL010004162">
    <property type="protein sequence ID" value="CAB1453252.1"/>
    <property type="molecule type" value="Genomic_DNA"/>
</dbReference>
<evidence type="ECO:0000313" key="2">
    <source>
        <dbReference type="EMBL" id="CAB1453252.1"/>
    </source>
</evidence>
<accession>A0A9N7VQ07</accession>
<organism evidence="2 3">
    <name type="scientific">Pleuronectes platessa</name>
    <name type="common">European plaice</name>
    <dbReference type="NCBI Taxonomy" id="8262"/>
    <lineage>
        <taxon>Eukaryota</taxon>
        <taxon>Metazoa</taxon>
        <taxon>Chordata</taxon>
        <taxon>Craniata</taxon>
        <taxon>Vertebrata</taxon>
        <taxon>Euteleostomi</taxon>
        <taxon>Actinopterygii</taxon>
        <taxon>Neopterygii</taxon>
        <taxon>Teleostei</taxon>
        <taxon>Neoteleostei</taxon>
        <taxon>Acanthomorphata</taxon>
        <taxon>Carangaria</taxon>
        <taxon>Pleuronectiformes</taxon>
        <taxon>Pleuronectoidei</taxon>
        <taxon>Pleuronectidae</taxon>
        <taxon>Pleuronectes</taxon>
    </lineage>
</organism>
<feature type="region of interest" description="Disordered" evidence="1">
    <location>
        <begin position="87"/>
        <end position="137"/>
    </location>
</feature>
<reference evidence="2" key="1">
    <citation type="submission" date="2020-03" db="EMBL/GenBank/DDBJ databases">
        <authorList>
            <person name="Weist P."/>
        </authorList>
    </citation>
    <scope>NUCLEOTIDE SEQUENCE</scope>
</reference>
<gene>
    <name evidence="2" type="ORF">PLEPLA_LOCUS41004</name>
</gene>
<name>A0A9N7VQ07_PLEPL</name>
<evidence type="ECO:0000256" key="1">
    <source>
        <dbReference type="SAM" id="MobiDB-lite"/>
    </source>
</evidence>
<comment type="caution">
    <text evidence="2">The sequence shown here is derived from an EMBL/GenBank/DDBJ whole genome shotgun (WGS) entry which is preliminary data.</text>
</comment>
<feature type="compositionally biased region" description="Basic and acidic residues" evidence="1">
    <location>
        <begin position="102"/>
        <end position="121"/>
    </location>
</feature>